<reference evidence="1" key="1">
    <citation type="submission" date="2014-11" db="EMBL/GenBank/DDBJ databases">
        <authorList>
            <person name="Amaro Gonzalez C."/>
        </authorList>
    </citation>
    <scope>NUCLEOTIDE SEQUENCE</scope>
</reference>
<dbReference type="EMBL" id="GBXM01067033">
    <property type="protein sequence ID" value="JAH41544.1"/>
    <property type="molecule type" value="Transcribed_RNA"/>
</dbReference>
<name>A0A0E9SV88_ANGAN</name>
<evidence type="ECO:0000313" key="1">
    <source>
        <dbReference type="EMBL" id="JAH45249.1"/>
    </source>
</evidence>
<dbReference type="EMBL" id="GBXM01078434">
    <property type="protein sequence ID" value="JAH30143.1"/>
    <property type="molecule type" value="Transcribed_RNA"/>
</dbReference>
<dbReference type="EMBL" id="GBXM01065508">
    <property type="protein sequence ID" value="JAH43069.1"/>
    <property type="molecule type" value="Transcribed_RNA"/>
</dbReference>
<protein>
    <submittedName>
        <fullName evidence="1">Uncharacterized protein</fullName>
    </submittedName>
</protein>
<organism evidence="1">
    <name type="scientific">Anguilla anguilla</name>
    <name type="common">European freshwater eel</name>
    <name type="synonym">Muraena anguilla</name>
    <dbReference type="NCBI Taxonomy" id="7936"/>
    <lineage>
        <taxon>Eukaryota</taxon>
        <taxon>Metazoa</taxon>
        <taxon>Chordata</taxon>
        <taxon>Craniata</taxon>
        <taxon>Vertebrata</taxon>
        <taxon>Euteleostomi</taxon>
        <taxon>Actinopterygii</taxon>
        <taxon>Neopterygii</taxon>
        <taxon>Teleostei</taxon>
        <taxon>Anguilliformes</taxon>
        <taxon>Anguillidae</taxon>
        <taxon>Anguilla</taxon>
    </lineage>
</organism>
<dbReference type="EMBL" id="GBXM01076903">
    <property type="protein sequence ID" value="JAH31674.1"/>
    <property type="molecule type" value="Transcribed_RNA"/>
</dbReference>
<sequence length="40" mass="4648">MTSKTVTLKACSLLFEDHYTMSKDSHRHNIIMSQKLYMSA</sequence>
<dbReference type="EMBL" id="GBXM01063328">
    <property type="protein sequence ID" value="JAH45249.1"/>
    <property type="molecule type" value="Transcribed_RNA"/>
</dbReference>
<proteinExistence type="predicted"/>
<accession>A0A0E9SV88</accession>
<reference evidence="1" key="2">
    <citation type="journal article" date="2015" name="Fish Shellfish Immunol.">
        <title>Early steps in the European eel (Anguilla anguilla)-Vibrio vulnificus interaction in the gills: Role of the RtxA13 toxin.</title>
        <authorList>
            <person name="Callol A."/>
            <person name="Pajuelo D."/>
            <person name="Ebbesson L."/>
            <person name="Teles M."/>
            <person name="MacKenzie S."/>
            <person name="Amaro C."/>
        </authorList>
    </citation>
    <scope>NUCLEOTIDE SEQUENCE</scope>
</reference>
<dbReference type="AlphaFoldDB" id="A0A0E9SV88"/>